<feature type="compositionally biased region" description="Polar residues" evidence="1">
    <location>
        <begin position="514"/>
        <end position="524"/>
    </location>
</feature>
<feature type="compositionally biased region" description="Basic and acidic residues" evidence="1">
    <location>
        <begin position="574"/>
        <end position="587"/>
    </location>
</feature>
<feature type="compositionally biased region" description="Acidic residues" evidence="1">
    <location>
        <begin position="485"/>
        <end position="497"/>
    </location>
</feature>
<dbReference type="eggNOG" id="ENOG502TJCD">
    <property type="taxonomic scope" value="Eukaryota"/>
</dbReference>
<feature type="compositionally biased region" description="Low complexity" evidence="1">
    <location>
        <begin position="7"/>
        <end position="22"/>
    </location>
</feature>
<protein>
    <submittedName>
        <fullName evidence="2">Uncharacterized protein</fullName>
    </submittedName>
</protein>
<keyword evidence="3" id="KW-1185">Reference proteome</keyword>
<reference evidence="3" key="1">
    <citation type="submission" date="2011-07" db="EMBL/GenBank/DDBJ databases">
        <authorList>
            <consortium name="Caenorhabditis brenneri Sequencing and Analysis Consortium"/>
            <person name="Wilson R.K."/>
        </authorList>
    </citation>
    <scope>NUCLEOTIDE SEQUENCE [LARGE SCALE GENOMIC DNA]</scope>
    <source>
        <strain evidence="3">PB2801</strain>
    </source>
</reference>
<dbReference type="InParanoid" id="G0NEE1"/>
<proteinExistence type="predicted"/>
<dbReference type="Proteomes" id="UP000008068">
    <property type="component" value="Unassembled WGS sequence"/>
</dbReference>
<organism evidence="3">
    <name type="scientific">Caenorhabditis brenneri</name>
    <name type="common">Nematode worm</name>
    <dbReference type="NCBI Taxonomy" id="135651"/>
    <lineage>
        <taxon>Eukaryota</taxon>
        <taxon>Metazoa</taxon>
        <taxon>Ecdysozoa</taxon>
        <taxon>Nematoda</taxon>
        <taxon>Chromadorea</taxon>
        <taxon>Rhabditida</taxon>
        <taxon>Rhabditina</taxon>
        <taxon>Rhabditomorpha</taxon>
        <taxon>Rhabditoidea</taxon>
        <taxon>Rhabditidae</taxon>
        <taxon>Peloderinae</taxon>
        <taxon>Caenorhabditis</taxon>
    </lineage>
</organism>
<sequence>MAALLCPAPTAPTTTSSTQSQQSAPEKLTISFCPCTKRIAVSVRRCNGDDYKYVFDEEANAFKPLNCVSCQPRVTETDLYPFYSVYHAGASQFVTFVYNVITNLCEQYVYNPEMELLEQVVVPDLLIDYSRHTISDLLYTIDTDKGQVVIRKDRNGNFMKERFQKELQMYVPMRSDYVKTIPLEEKKIQPGNASEERKERPRLSIEYDPHKNQKVIFVTKSRKLLSVFSYNFRTAQFEMLHSDSSLSEMYLYPKCVSFSKSINKNVIHAKNGMTGEMEQFIYSEKTRGFEQVRVADIVYDPVYDSKSDVMMVIPDADDNDTKPIVIARHAAYGYFLKYQINPNSLQYEVMPPVEVRFLSAAKQDELILYDPDQDAKKGWNLVQDLAARAVQKTLDDVNQMLDKTIVEAVEGGKVPPNLSKQQGLAVVLETLCIKHTHEPMRKYDTTLAKVNLITVDEILESEAEDKSSGVTSDAISVKSQRETSSVEDDEMTESEELDSSKDLTVDSDIVGRQSIVTSTSSPQDSEGGDSDDASTGGNDPDESKSNEADPKEDESEASKENSLVIVTDEEEENAEKAKEESKPAKNPDDEDVDSDTSMIDMTEFDEVDDSEEDELPPQFFHAG</sequence>
<dbReference type="InterPro" id="IPR039908">
    <property type="entry name" value="Sepa-1"/>
</dbReference>
<evidence type="ECO:0000313" key="3">
    <source>
        <dbReference type="Proteomes" id="UP000008068"/>
    </source>
</evidence>
<accession>G0NEE1</accession>
<dbReference type="HOGENOM" id="CLU_438911_0_0_1"/>
<dbReference type="EMBL" id="GL379873">
    <property type="protein sequence ID" value="EGT58961.1"/>
    <property type="molecule type" value="Genomic_DNA"/>
</dbReference>
<feature type="compositionally biased region" description="Polar residues" evidence="1">
    <location>
        <begin position="468"/>
        <end position="478"/>
    </location>
</feature>
<evidence type="ECO:0000256" key="1">
    <source>
        <dbReference type="SAM" id="MobiDB-lite"/>
    </source>
</evidence>
<dbReference type="GO" id="GO:0006914">
    <property type="term" value="P:autophagy"/>
    <property type="evidence" value="ECO:0007669"/>
    <property type="project" value="InterPro"/>
</dbReference>
<feature type="region of interest" description="Disordered" evidence="1">
    <location>
        <begin position="462"/>
        <end position="623"/>
    </location>
</feature>
<dbReference type="AlphaFoldDB" id="G0NEE1"/>
<evidence type="ECO:0000313" key="2">
    <source>
        <dbReference type="EMBL" id="EGT58961.1"/>
    </source>
</evidence>
<dbReference type="PANTHER" id="PTHR21504">
    <property type="entry name" value="IG-LIKE DOMAIN-CONTAINING PROTEIN-RELATED-RELATED"/>
    <property type="match status" value="1"/>
</dbReference>
<gene>
    <name evidence="2" type="ORF">CAEBREN_26142</name>
</gene>
<feature type="compositionally biased region" description="Acidic residues" evidence="1">
    <location>
        <begin position="602"/>
        <end position="615"/>
    </location>
</feature>
<name>G0NEE1_CAEBE</name>
<feature type="region of interest" description="Disordered" evidence="1">
    <location>
        <begin position="1"/>
        <end position="22"/>
    </location>
</feature>